<dbReference type="OrthoDB" id="78344at2759"/>
<reference evidence="10 12" key="2">
    <citation type="journal article" date="2013" name="Nature">
        <title>Insights into bilaterian evolution from three spiralian genomes.</title>
        <authorList>
            <person name="Simakov O."/>
            <person name="Marletaz F."/>
            <person name="Cho S.J."/>
            <person name="Edsinger-Gonzales E."/>
            <person name="Havlak P."/>
            <person name="Hellsten U."/>
            <person name="Kuo D.H."/>
            <person name="Larsson T."/>
            <person name="Lv J."/>
            <person name="Arendt D."/>
            <person name="Savage R."/>
            <person name="Osoegawa K."/>
            <person name="de Jong P."/>
            <person name="Grimwood J."/>
            <person name="Chapman J.A."/>
            <person name="Shapiro H."/>
            <person name="Aerts A."/>
            <person name="Otillar R.P."/>
            <person name="Terry A.Y."/>
            <person name="Boore J.L."/>
            <person name="Grigoriev I.V."/>
            <person name="Lindberg D.R."/>
            <person name="Seaver E.C."/>
            <person name="Weisblat D.A."/>
            <person name="Putnam N.H."/>
            <person name="Rokhsar D.S."/>
        </authorList>
    </citation>
    <scope>NUCLEOTIDE SEQUENCE</scope>
</reference>
<dbReference type="GO" id="GO:0072334">
    <property type="term" value="P:UDP-galactose transmembrane transport"/>
    <property type="evidence" value="ECO:0000318"/>
    <property type="project" value="GO_Central"/>
</dbReference>
<evidence type="ECO:0000313" key="12">
    <source>
        <dbReference type="Proteomes" id="UP000015101"/>
    </source>
</evidence>
<dbReference type="PANTHER" id="PTHR10778:SF10">
    <property type="entry name" value="SOLUTE CARRIER FAMILY 35 MEMBER B1"/>
    <property type="match status" value="1"/>
</dbReference>
<evidence type="ECO:0000256" key="2">
    <source>
        <dbReference type="ARBA" id="ARBA00010694"/>
    </source>
</evidence>
<feature type="transmembrane region" description="Helical" evidence="9">
    <location>
        <begin position="42"/>
        <end position="59"/>
    </location>
</feature>
<comment type="subcellular location">
    <subcellularLocation>
        <location evidence="1">Endoplasmic reticulum membrane</location>
        <topology evidence="1">Multi-pass membrane protein</topology>
    </subcellularLocation>
</comment>
<dbReference type="KEGG" id="hro:HELRODRAFT_85944"/>
<organism evidence="11 12">
    <name type="scientific">Helobdella robusta</name>
    <name type="common">Californian leech</name>
    <dbReference type="NCBI Taxonomy" id="6412"/>
    <lineage>
        <taxon>Eukaryota</taxon>
        <taxon>Metazoa</taxon>
        <taxon>Spiralia</taxon>
        <taxon>Lophotrochozoa</taxon>
        <taxon>Annelida</taxon>
        <taxon>Clitellata</taxon>
        <taxon>Hirudinea</taxon>
        <taxon>Rhynchobdellida</taxon>
        <taxon>Glossiphoniidae</taxon>
        <taxon>Helobdella</taxon>
    </lineage>
</organism>
<evidence type="ECO:0000256" key="1">
    <source>
        <dbReference type="ARBA" id="ARBA00004477"/>
    </source>
</evidence>
<feature type="transmembrane region" description="Helical" evidence="9">
    <location>
        <begin position="241"/>
        <end position="263"/>
    </location>
</feature>
<feature type="transmembrane region" description="Helical" evidence="9">
    <location>
        <begin position="269"/>
        <end position="288"/>
    </location>
</feature>
<dbReference type="Pfam" id="PF08449">
    <property type="entry name" value="UAA"/>
    <property type="match status" value="1"/>
</dbReference>
<evidence type="ECO:0000313" key="11">
    <source>
        <dbReference type="EnsemblMetazoa" id="HelroP85944"/>
    </source>
</evidence>
<dbReference type="GO" id="GO:0005460">
    <property type="term" value="F:UDP-glucose transmembrane transporter activity"/>
    <property type="evidence" value="ECO:0000318"/>
    <property type="project" value="GO_Central"/>
</dbReference>
<evidence type="ECO:0000256" key="4">
    <source>
        <dbReference type="ARBA" id="ARBA00022692"/>
    </source>
</evidence>
<dbReference type="RefSeq" id="XP_009024925.1">
    <property type="nucleotide sequence ID" value="XM_009026677.1"/>
</dbReference>
<feature type="transmembrane region" description="Helical" evidence="9">
    <location>
        <begin position="109"/>
        <end position="127"/>
    </location>
</feature>
<accession>T1G648</accession>
<dbReference type="PANTHER" id="PTHR10778">
    <property type="entry name" value="SOLUTE CARRIER FAMILY 35 MEMBER B"/>
    <property type="match status" value="1"/>
</dbReference>
<dbReference type="InParanoid" id="T1G648"/>
<dbReference type="SUPFAM" id="SSF103481">
    <property type="entry name" value="Multidrug resistance efflux transporter EmrE"/>
    <property type="match status" value="2"/>
</dbReference>
<dbReference type="STRING" id="6412.T1G648"/>
<dbReference type="HOGENOM" id="CLU_036019_1_0_1"/>
<dbReference type="GeneID" id="20216545"/>
<reference evidence="12" key="1">
    <citation type="submission" date="2012-12" db="EMBL/GenBank/DDBJ databases">
        <authorList>
            <person name="Hellsten U."/>
            <person name="Grimwood J."/>
            <person name="Chapman J.A."/>
            <person name="Shapiro H."/>
            <person name="Aerts A."/>
            <person name="Otillar R.P."/>
            <person name="Terry A.Y."/>
            <person name="Boore J.L."/>
            <person name="Simakov O."/>
            <person name="Marletaz F."/>
            <person name="Cho S.-J."/>
            <person name="Edsinger-Gonzales E."/>
            <person name="Havlak P."/>
            <person name="Kuo D.-H."/>
            <person name="Larsson T."/>
            <person name="Lv J."/>
            <person name="Arendt D."/>
            <person name="Savage R."/>
            <person name="Osoegawa K."/>
            <person name="de Jong P."/>
            <person name="Lindberg D.R."/>
            <person name="Seaver E.C."/>
            <person name="Weisblat D.A."/>
            <person name="Putnam N.H."/>
            <person name="Grigoriev I.V."/>
            <person name="Rokhsar D.S."/>
        </authorList>
    </citation>
    <scope>NUCLEOTIDE SEQUENCE</scope>
</reference>
<reference evidence="11" key="3">
    <citation type="submission" date="2015-06" db="UniProtKB">
        <authorList>
            <consortium name="EnsemblMetazoa"/>
        </authorList>
    </citation>
    <scope>IDENTIFICATION</scope>
</reference>
<feature type="transmembrane region" description="Helical" evidence="9">
    <location>
        <begin position="163"/>
        <end position="181"/>
    </location>
</feature>
<evidence type="ECO:0000256" key="7">
    <source>
        <dbReference type="ARBA" id="ARBA00023136"/>
    </source>
</evidence>
<dbReference type="EMBL" id="KB097487">
    <property type="protein sequence ID" value="ESN96954.1"/>
    <property type="molecule type" value="Genomic_DNA"/>
</dbReference>
<feature type="transmembrane region" description="Helical" evidence="9">
    <location>
        <begin position="79"/>
        <end position="97"/>
    </location>
</feature>
<dbReference type="GO" id="GO:0000139">
    <property type="term" value="C:Golgi membrane"/>
    <property type="evidence" value="ECO:0000318"/>
    <property type="project" value="GO_Central"/>
</dbReference>
<keyword evidence="7 9" id="KW-0472">Membrane</keyword>
<feature type="region of interest" description="Disordered" evidence="8">
    <location>
        <begin position="1"/>
        <end position="25"/>
    </location>
</feature>
<comment type="similarity">
    <text evidence="2">Belongs to the nucleotide-sugar transporter family. SLC35B subfamily.</text>
</comment>
<keyword evidence="3" id="KW-0813">Transport</keyword>
<dbReference type="OMA" id="CGAIGQV"/>
<feature type="transmembrane region" description="Helical" evidence="9">
    <location>
        <begin position="325"/>
        <end position="344"/>
    </location>
</feature>
<dbReference type="FunCoup" id="T1G648">
    <property type="interactions" value="826"/>
</dbReference>
<feature type="transmembrane region" description="Helical" evidence="9">
    <location>
        <begin position="201"/>
        <end position="220"/>
    </location>
</feature>
<keyword evidence="12" id="KW-1185">Reference proteome</keyword>
<evidence type="ECO:0000313" key="10">
    <source>
        <dbReference type="EMBL" id="ESN96954.1"/>
    </source>
</evidence>
<dbReference type="EMBL" id="AMQM01006543">
    <property type="status" value="NOT_ANNOTATED_CDS"/>
    <property type="molecule type" value="Genomic_DNA"/>
</dbReference>
<keyword evidence="4 9" id="KW-0812">Transmembrane</keyword>
<name>T1G648_HELRO</name>
<dbReference type="InterPro" id="IPR013657">
    <property type="entry name" value="SCL35B1-4/HUT1"/>
</dbReference>
<evidence type="ECO:0000256" key="8">
    <source>
        <dbReference type="SAM" id="MobiDB-lite"/>
    </source>
</evidence>
<dbReference type="AlphaFoldDB" id="T1G648"/>
<evidence type="ECO:0008006" key="13">
    <source>
        <dbReference type="Google" id="ProtNLM"/>
    </source>
</evidence>
<dbReference type="CTD" id="20216545"/>
<protein>
    <recommendedName>
        <fullName evidence="13">Sugar phosphate transporter domain-containing protein</fullName>
    </recommendedName>
</protein>
<keyword evidence="6 9" id="KW-1133">Transmembrane helix</keyword>
<evidence type="ECO:0000256" key="3">
    <source>
        <dbReference type="ARBA" id="ARBA00022448"/>
    </source>
</evidence>
<dbReference type="GO" id="GO:0005789">
    <property type="term" value="C:endoplasmic reticulum membrane"/>
    <property type="evidence" value="ECO:0000318"/>
    <property type="project" value="GO_Central"/>
</dbReference>
<feature type="compositionally biased region" description="Low complexity" evidence="8">
    <location>
        <begin position="16"/>
        <end position="25"/>
    </location>
</feature>
<dbReference type="Proteomes" id="UP000015101">
    <property type="component" value="Unassembled WGS sequence"/>
</dbReference>
<evidence type="ECO:0000256" key="6">
    <source>
        <dbReference type="ARBA" id="ARBA00022989"/>
    </source>
</evidence>
<dbReference type="EnsemblMetazoa" id="HelroT85944">
    <property type="protein sequence ID" value="HelroP85944"/>
    <property type="gene ID" value="HelroG85944"/>
</dbReference>
<feature type="transmembrane region" description="Helical" evidence="9">
    <location>
        <begin position="139"/>
        <end position="156"/>
    </location>
</feature>
<evidence type="ECO:0000256" key="5">
    <source>
        <dbReference type="ARBA" id="ARBA00022824"/>
    </source>
</evidence>
<feature type="transmembrane region" description="Helical" evidence="9">
    <location>
        <begin position="300"/>
        <end position="319"/>
    </location>
</feature>
<keyword evidence="5" id="KW-0256">Endoplasmic reticulum</keyword>
<evidence type="ECO:0000256" key="9">
    <source>
        <dbReference type="SAM" id="Phobius"/>
    </source>
</evidence>
<gene>
    <name evidence="11" type="primary">20216545</name>
    <name evidence="10" type="ORF">HELRODRAFT_85944</name>
</gene>
<proteinExistence type="inferred from homology"/>
<dbReference type="GO" id="GO:0005459">
    <property type="term" value="F:UDP-galactose transmembrane transporter activity"/>
    <property type="evidence" value="ECO:0000318"/>
    <property type="project" value="GO_Central"/>
</dbReference>
<dbReference type="InterPro" id="IPR037185">
    <property type="entry name" value="EmrE-like"/>
</dbReference>
<dbReference type="eggNOG" id="KOG1580">
    <property type="taxonomic scope" value="Eukaryota"/>
</dbReference>
<sequence>MSGQTGPVYSYEKSHVSSSGSSSSSGSFFKSSVHLSSNKRQFIICNAGIFITYLVYGVLQENILKSEYGESKERYTYTLVLVFAQCLVHVLFAQTAIKTQGGHVESSPRVLFIIMSLSYVGAMLASNDALRYVSYPTQVLGKSMKPIPVMILGVLLARKKYPYSKYMYVLMIVLGVAMFMYKPKKNISPTNQDKVGGISVGYGELLLLVSLLLDGVTGGVQDKIRSQHKIKTHTMMLHMNLWSSLFLFIGLIVTGELVSFIGFASRHPWIIFQLLTFSICSAVGQNFIFMTITNFGPLPCSIITTTRKFFTILLSVVIFRNPLSWMQWSGTILVFLGLSFDAFFGKKNDGGKS</sequence>